<comment type="caution">
    <text evidence="2">The sequence shown here is derived from an EMBL/GenBank/DDBJ whole genome shotgun (WGS) entry which is preliminary data.</text>
</comment>
<evidence type="ECO:0000313" key="3">
    <source>
        <dbReference type="Proteomes" id="UP000712281"/>
    </source>
</evidence>
<name>A0A8S9H419_BRACR</name>
<feature type="compositionally biased region" description="Polar residues" evidence="1">
    <location>
        <begin position="131"/>
        <end position="141"/>
    </location>
</feature>
<feature type="compositionally biased region" description="Acidic residues" evidence="1">
    <location>
        <begin position="1"/>
        <end position="17"/>
    </location>
</feature>
<proteinExistence type="predicted"/>
<feature type="compositionally biased region" description="Basic and acidic residues" evidence="1">
    <location>
        <begin position="77"/>
        <end position="101"/>
    </location>
</feature>
<gene>
    <name evidence="2" type="ORF">F2Q68_00033481</name>
</gene>
<reference evidence="2" key="1">
    <citation type="submission" date="2019-12" db="EMBL/GenBank/DDBJ databases">
        <title>Genome sequencing and annotation of Brassica cretica.</title>
        <authorList>
            <person name="Studholme D.J."/>
            <person name="Sarris P.F."/>
        </authorList>
    </citation>
    <scope>NUCLEOTIDE SEQUENCE</scope>
    <source>
        <strain evidence="2">PFS-001/15</strain>
        <tissue evidence="2">Leaf</tissue>
    </source>
</reference>
<evidence type="ECO:0000256" key="1">
    <source>
        <dbReference type="SAM" id="MobiDB-lite"/>
    </source>
</evidence>
<feature type="region of interest" description="Disordered" evidence="1">
    <location>
        <begin position="130"/>
        <end position="169"/>
    </location>
</feature>
<sequence length="169" mass="19490">MTEEEEIVYWNEQEELDEKQTELTRSKRRQAQKSTDETSDIRDLRDYITKTAAEGKRDKRQSGHRRAQEDALLARPSSKDVDLKTKKKNSRNDKYVHHEGEDLQGAHNYAINSDQAEPQVICGPAIKDMTKTPSASFTSSEDTPRLTANLRSKTGREATRWRALRSNQR</sequence>
<accession>A0A8S9H419</accession>
<feature type="region of interest" description="Disordered" evidence="1">
    <location>
        <begin position="1"/>
        <end position="105"/>
    </location>
</feature>
<dbReference type="EMBL" id="QGKW02001988">
    <property type="protein sequence ID" value="KAF2550898.1"/>
    <property type="molecule type" value="Genomic_DNA"/>
</dbReference>
<evidence type="ECO:0000313" key="2">
    <source>
        <dbReference type="EMBL" id="KAF2550898.1"/>
    </source>
</evidence>
<dbReference type="Proteomes" id="UP000712281">
    <property type="component" value="Unassembled WGS sequence"/>
</dbReference>
<organism evidence="2 3">
    <name type="scientific">Brassica cretica</name>
    <name type="common">Mustard</name>
    <dbReference type="NCBI Taxonomy" id="69181"/>
    <lineage>
        <taxon>Eukaryota</taxon>
        <taxon>Viridiplantae</taxon>
        <taxon>Streptophyta</taxon>
        <taxon>Embryophyta</taxon>
        <taxon>Tracheophyta</taxon>
        <taxon>Spermatophyta</taxon>
        <taxon>Magnoliopsida</taxon>
        <taxon>eudicotyledons</taxon>
        <taxon>Gunneridae</taxon>
        <taxon>Pentapetalae</taxon>
        <taxon>rosids</taxon>
        <taxon>malvids</taxon>
        <taxon>Brassicales</taxon>
        <taxon>Brassicaceae</taxon>
        <taxon>Brassiceae</taxon>
        <taxon>Brassica</taxon>
    </lineage>
</organism>
<dbReference type="AlphaFoldDB" id="A0A8S9H419"/>
<feature type="compositionally biased region" description="Basic and acidic residues" evidence="1">
    <location>
        <begin position="34"/>
        <end position="69"/>
    </location>
</feature>
<protein>
    <submittedName>
        <fullName evidence="2">Uncharacterized protein</fullName>
    </submittedName>
</protein>